<comment type="caution">
    <text evidence="2">The sequence shown here is derived from an EMBL/GenBank/DDBJ whole genome shotgun (WGS) entry which is preliminary data.</text>
</comment>
<dbReference type="SUPFAM" id="SSF47413">
    <property type="entry name" value="lambda repressor-like DNA-binding domains"/>
    <property type="match status" value="1"/>
</dbReference>
<dbReference type="AlphaFoldDB" id="A0ABD5XX85"/>
<dbReference type="CDD" id="cd00093">
    <property type="entry name" value="HTH_XRE"/>
    <property type="match status" value="1"/>
</dbReference>
<dbReference type="PANTHER" id="PTHR40730">
    <property type="entry name" value="TRANSCRIPTIONAL REGULATOR PROTEIN-LIKE PROTEIN"/>
    <property type="match status" value="1"/>
</dbReference>
<evidence type="ECO:0000313" key="2">
    <source>
        <dbReference type="EMBL" id="MFC7138606.1"/>
    </source>
</evidence>
<dbReference type="PROSITE" id="PS50943">
    <property type="entry name" value="HTH_CROC1"/>
    <property type="match status" value="1"/>
</dbReference>
<organism evidence="2 3">
    <name type="scientific">Halosimplex aquaticum</name>
    <dbReference type="NCBI Taxonomy" id="3026162"/>
    <lineage>
        <taxon>Archaea</taxon>
        <taxon>Methanobacteriati</taxon>
        <taxon>Methanobacteriota</taxon>
        <taxon>Stenosarchaea group</taxon>
        <taxon>Halobacteria</taxon>
        <taxon>Halobacteriales</taxon>
        <taxon>Haloarculaceae</taxon>
        <taxon>Halosimplex</taxon>
    </lineage>
</organism>
<dbReference type="GeneID" id="78818846"/>
<dbReference type="InterPro" id="IPR019293">
    <property type="entry name" value="ThiN"/>
</dbReference>
<dbReference type="Pfam" id="PF10120">
    <property type="entry name" value="ThiN"/>
    <property type="match status" value="1"/>
</dbReference>
<feature type="domain" description="HTH cro/C1-type" evidence="1">
    <location>
        <begin position="22"/>
        <end position="53"/>
    </location>
</feature>
<dbReference type="RefSeq" id="WP_274324223.1">
    <property type="nucleotide sequence ID" value="NZ_CP118158.1"/>
</dbReference>
<proteinExistence type="predicted"/>
<dbReference type="PANTHER" id="PTHR40730:SF5">
    <property type="entry name" value="HTH CRO_C1-TYPE DOMAIN-CONTAINING PROTEIN"/>
    <property type="match status" value="1"/>
</dbReference>
<dbReference type="InterPro" id="IPR010982">
    <property type="entry name" value="Lambda_DNA-bd_dom_sf"/>
</dbReference>
<dbReference type="Gene3D" id="3.40.225.10">
    <property type="entry name" value="Class II aldolase/adducin N-terminal domain"/>
    <property type="match status" value="1"/>
</dbReference>
<evidence type="ECO:0000313" key="3">
    <source>
        <dbReference type="Proteomes" id="UP001596432"/>
    </source>
</evidence>
<dbReference type="InterPro" id="IPR001387">
    <property type="entry name" value="Cro/C1-type_HTH"/>
</dbReference>
<accession>A0ABD5XX85</accession>
<dbReference type="InterPro" id="IPR036409">
    <property type="entry name" value="Aldolase_II/adducin_N_sf"/>
</dbReference>
<protein>
    <submittedName>
        <fullName evidence="2">Thiamine-phosphate synthase family protein</fullName>
    </submittedName>
</protein>
<dbReference type="Gene3D" id="1.10.260.40">
    <property type="entry name" value="lambda repressor-like DNA-binding domains"/>
    <property type="match status" value="1"/>
</dbReference>
<sequence>MSLRLPSEIVVERFLPTARTMLAAELHDRGFTQKEVADRLGLTQAAVSKYLRGDVTVEDRFADDERMQATVDAIADGFADGSMDGYEALAELLDLVRAFEDRGPICAVHEEEMPALEGMGCDLCVRGTDDAVLAEREALAAVRRASRRISNAPGMAAHVPNVGTNVGTAVPGAADATDVAAVPGRLQAVNGRIMVPADPEFGASQRVAGAIIAAMSVESDVRGALNLATSAELLDAARERGIDPMEFDASYEDRGERLRERFRERGAVPRLVYHGGAFGIEPVCHVFGETAVEAAALAVELVESAPTGPRPED</sequence>
<dbReference type="Proteomes" id="UP001596432">
    <property type="component" value="Unassembled WGS sequence"/>
</dbReference>
<name>A0ABD5XX85_9EURY</name>
<dbReference type="SUPFAM" id="SSF53639">
    <property type="entry name" value="AraD/HMP-PK domain-like"/>
    <property type="match status" value="1"/>
</dbReference>
<reference evidence="2 3" key="1">
    <citation type="journal article" date="2019" name="Int. J. Syst. Evol. Microbiol.">
        <title>The Global Catalogue of Microorganisms (GCM) 10K type strain sequencing project: providing services to taxonomists for standard genome sequencing and annotation.</title>
        <authorList>
            <consortium name="The Broad Institute Genomics Platform"/>
            <consortium name="The Broad Institute Genome Sequencing Center for Infectious Disease"/>
            <person name="Wu L."/>
            <person name="Ma J."/>
        </authorList>
    </citation>
    <scope>NUCLEOTIDE SEQUENCE [LARGE SCALE GENOMIC DNA]</scope>
    <source>
        <strain evidence="2 3">XZYJT29</strain>
    </source>
</reference>
<keyword evidence="3" id="KW-1185">Reference proteome</keyword>
<dbReference type="Pfam" id="PF01381">
    <property type="entry name" value="HTH_3"/>
    <property type="match status" value="1"/>
</dbReference>
<gene>
    <name evidence="2" type="ORF">ACFQMA_01995</name>
</gene>
<evidence type="ECO:0000259" key="1">
    <source>
        <dbReference type="PROSITE" id="PS50943"/>
    </source>
</evidence>
<dbReference type="EMBL" id="JBHTAS010000001">
    <property type="protein sequence ID" value="MFC7138606.1"/>
    <property type="molecule type" value="Genomic_DNA"/>
</dbReference>